<dbReference type="Gene3D" id="6.20.250.20">
    <property type="match status" value="1"/>
</dbReference>
<dbReference type="InterPro" id="IPR006195">
    <property type="entry name" value="aa-tRNA-synth_II"/>
</dbReference>
<dbReference type="AlphaFoldDB" id="A0A133USS5"/>
<evidence type="ECO:0000256" key="2">
    <source>
        <dbReference type="ARBA" id="ARBA00022741"/>
    </source>
</evidence>
<dbReference type="PROSITE" id="PS50862">
    <property type="entry name" value="AA_TRNA_LIGASE_II"/>
    <property type="match status" value="1"/>
</dbReference>
<evidence type="ECO:0000256" key="5">
    <source>
        <dbReference type="ARBA" id="ARBA00023146"/>
    </source>
</evidence>
<evidence type="ECO:0000313" key="7">
    <source>
        <dbReference type="EMBL" id="KXA97253.1"/>
    </source>
</evidence>
<dbReference type="GO" id="GO:0004812">
    <property type="term" value="F:aminoacyl-tRNA ligase activity"/>
    <property type="evidence" value="ECO:0007669"/>
    <property type="project" value="UniProtKB-KW"/>
</dbReference>
<keyword evidence="2" id="KW-0547">Nucleotide-binding</keyword>
<dbReference type="NCBIfam" id="TIGR00470">
    <property type="entry name" value="sepS"/>
    <property type="match status" value="1"/>
</dbReference>
<keyword evidence="8" id="KW-1185">Reference proteome</keyword>
<dbReference type="Pfam" id="PF01409">
    <property type="entry name" value="tRNA-synt_2d"/>
    <property type="match status" value="1"/>
</dbReference>
<evidence type="ECO:0000313" key="8">
    <source>
        <dbReference type="Proteomes" id="UP000070414"/>
    </source>
</evidence>
<keyword evidence="1" id="KW-0436">Ligase</keyword>
<protein>
    <recommendedName>
        <fullName evidence="6">Aminoacyl-transfer RNA synthetases class-II family profile domain-containing protein</fullName>
    </recommendedName>
</protein>
<dbReference type="Gene3D" id="3.30.930.10">
    <property type="entry name" value="Bira Bifunctional Protein, Domain 2"/>
    <property type="match status" value="1"/>
</dbReference>
<keyword evidence="4" id="KW-0648">Protein biosynthesis</keyword>
<dbReference type="InterPro" id="IPR002319">
    <property type="entry name" value="Phenylalanyl-tRNA_Synthase"/>
</dbReference>
<name>A0A133USS5_9EURY</name>
<dbReference type="GO" id="GO:0006412">
    <property type="term" value="P:translation"/>
    <property type="evidence" value="ECO:0007669"/>
    <property type="project" value="UniProtKB-KW"/>
</dbReference>
<keyword evidence="5" id="KW-0030">Aminoacyl-tRNA synthetase</keyword>
<evidence type="ECO:0000256" key="4">
    <source>
        <dbReference type="ARBA" id="ARBA00022917"/>
    </source>
</evidence>
<dbReference type="GO" id="GO:0000049">
    <property type="term" value="F:tRNA binding"/>
    <property type="evidence" value="ECO:0007669"/>
    <property type="project" value="InterPro"/>
</dbReference>
<dbReference type="SUPFAM" id="SSF55681">
    <property type="entry name" value="Class II aaRS and biotin synthetases"/>
    <property type="match status" value="1"/>
</dbReference>
<proteinExistence type="predicted"/>
<dbReference type="InterPro" id="IPR041590">
    <property type="entry name" value="SepRS_C"/>
</dbReference>
<organism evidence="7 8">
    <name type="scientific">candidate division MSBL1 archaeon SCGC-AAA259I14</name>
    <dbReference type="NCBI Taxonomy" id="1698268"/>
    <lineage>
        <taxon>Archaea</taxon>
        <taxon>Methanobacteriati</taxon>
        <taxon>Methanobacteriota</taxon>
        <taxon>candidate division MSBL1</taxon>
    </lineage>
</organism>
<evidence type="ECO:0000259" key="6">
    <source>
        <dbReference type="PROSITE" id="PS50862"/>
    </source>
</evidence>
<dbReference type="Pfam" id="PF18006">
    <property type="entry name" value="SepRS_C"/>
    <property type="match status" value="1"/>
</dbReference>
<reference evidence="7 8" key="1">
    <citation type="journal article" date="2016" name="Sci. Rep.">
        <title>Metabolic traits of an uncultured archaeal lineage -MSBL1- from brine pools of the Red Sea.</title>
        <authorList>
            <person name="Mwirichia R."/>
            <person name="Alam I."/>
            <person name="Rashid M."/>
            <person name="Vinu M."/>
            <person name="Ba-Alawi W."/>
            <person name="Anthony Kamau A."/>
            <person name="Kamanda Ngugi D."/>
            <person name="Goker M."/>
            <person name="Klenk H.P."/>
            <person name="Bajic V."/>
            <person name="Stingl U."/>
        </authorList>
    </citation>
    <scope>NUCLEOTIDE SEQUENCE [LARGE SCALE GENOMIC DNA]</scope>
    <source>
        <strain evidence="7">SCGC-AAA259I14</strain>
    </source>
</reference>
<evidence type="ECO:0000256" key="1">
    <source>
        <dbReference type="ARBA" id="ARBA00022598"/>
    </source>
</evidence>
<dbReference type="InterPro" id="IPR045864">
    <property type="entry name" value="aa-tRNA-synth_II/BPL/LPL"/>
</dbReference>
<keyword evidence="3" id="KW-0067">ATP-binding</keyword>
<accession>A0A133USS5</accession>
<dbReference type="Proteomes" id="UP000070414">
    <property type="component" value="Unassembled WGS sequence"/>
</dbReference>
<dbReference type="InterPro" id="IPR005246">
    <property type="entry name" value="O-Pseryl-tRNA(Cys)_ligase"/>
</dbReference>
<feature type="domain" description="Aminoacyl-transfer RNA synthetases class-II family profile" evidence="6">
    <location>
        <begin position="48"/>
        <end position="360"/>
    </location>
</feature>
<comment type="caution">
    <text evidence="7">The sequence shown here is derived from an EMBL/GenBank/DDBJ whole genome shotgun (WGS) entry which is preliminary data.</text>
</comment>
<evidence type="ECO:0000256" key="3">
    <source>
        <dbReference type="ARBA" id="ARBA00022840"/>
    </source>
</evidence>
<dbReference type="GO" id="GO:0043039">
    <property type="term" value="P:tRNA aminoacylation"/>
    <property type="evidence" value="ECO:0007669"/>
    <property type="project" value="InterPro"/>
</dbReference>
<dbReference type="EMBL" id="LHXS01000020">
    <property type="protein sequence ID" value="KXA97253.1"/>
    <property type="molecule type" value="Genomic_DNA"/>
</dbReference>
<sequence>MKFDIDRLKEKSEKDYESAWKESGELIKKTGKLFSLDREKGSLHPLFELVQEFREILSSLGFQETVVPALIERDEIRKQYGPETPVILDRVFFLAGLDRSDLGISREYLEKIREEVPGFDDLGTLKKIFRRYKKGEIASDDLAEVMMEELGIGEEQASYILSLFESFKNLEPIPSDMTLRSHTTAGWFQVLQEMQFREPLPVQLFTVGPKYRREQKLDETHLYRSWTASLVIMAEEISLEDGEEIAREILKKMGFGEIEFKTKGATSKYYAPGSEFEIFVEHPETGEEVEIGNAGFYSPVSLANYEIPYPVFNLGIGLERILMIRTGEKDIRHLVYSYRYKDLELSDNEISRMINVKKKPTTDAGKKLAKKIEKIARKCRDKPAPCEFQVFEGNFNGKEIKVELFEPEENTKLIGPAAFNQIYVNEGNIIGVPSEGWEDDEFLQKARKKGTPTGITYIKAFANLAALKIEEMVRKGKKKEKIRKKIIESLNNVNLEIERPARRYITNHNKKIDVRGPMFITVIAEQINS</sequence>
<dbReference type="GO" id="GO:0005524">
    <property type="term" value="F:ATP binding"/>
    <property type="evidence" value="ECO:0007669"/>
    <property type="project" value="UniProtKB-KW"/>
</dbReference>
<gene>
    <name evidence="7" type="ORF">AKJ38_01650</name>
</gene>